<evidence type="ECO:0008006" key="3">
    <source>
        <dbReference type="Google" id="ProtNLM"/>
    </source>
</evidence>
<dbReference type="EMBL" id="JAUIQW010000001">
    <property type="protein sequence ID" value="MDN4873653.1"/>
    <property type="molecule type" value="Genomic_DNA"/>
</dbReference>
<proteinExistence type="predicted"/>
<sequence length="50" mass="5314">MKLKAIKIVIAAAIIACVGFTPIHNDKESNQQSQTPIEYRMMVDPGAGGG</sequence>
<gene>
    <name evidence="1" type="ORF">QYM23_12395</name>
</gene>
<evidence type="ECO:0000313" key="2">
    <source>
        <dbReference type="Proteomes" id="UP001175137"/>
    </source>
</evidence>
<evidence type="ECO:0000313" key="1">
    <source>
        <dbReference type="EMBL" id="MDN4873653.1"/>
    </source>
</evidence>
<accession>A0AAW7NGL5</accession>
<dbReference type="RefSeq" id="WP_173602714.1">
    <property type="nucleotide sequence ID" value="NZ_CP085506.1"/>
</dbReference>
<name>A0AAW7NGL5_BACCE</name>
<dbReference type="AlphaFoldDB" id="A0AAW7NGL5"/>
<comment type="caution">
    <text evidence="1">The sequence shown here is derived from an EMBL/GenBank/DDBJ whole genome shotgun (WGS) entry which is preliminary data.</text>
</comment>
<organism evidence="1 2">
    <name type="scientific">Bacillus cereus</name>
    <dbReference type="NCBI Taxonomy" id="1396"/>
    <lineage>
        <taxon>Bacteria</taxon>
        <taxon>Bacillati</taxon>
        <taxon>Bacillota</taxon>
        <taxon>Bacilli</taxon>
        <taxon>Bacillales</taxon>
        <taxon>Bacillaceae</taxon>
        <taxon>Bacillus</taxon>
        <taxon>Bacillus cereus group</taxon>
    </lineage>
</organism>
<reference evidence="1" key="1">
    <citation type="submission" date="2023-07" db="EMBL/GenBank/DDBJ databases">
        <title>Complete genome sequence of Bacillus cereus SRCM126073 isolated from soil.</title>
        <authorList>
            <person name="Yang H.-G."/>
            <person name="Ryu M.-S."/>
            <person name="Ha G.-S."/>
            <person name="Yang H.-J."/>
            <person name="Jeong D.-Y."/>
        </authorList>
    </citation>
    <scope>NUCLEOTIDE SEQUENCE</scope>
    <source>
        <strain evidence="1">SRCM126073</strain>
    </source>
</reference>
<protein>
    <recommendedName>
        <fullName evidence="3">Complement C1q protein</fullName>
    </recommendedName>
</protein>
<dbReference type="Proteomes" id="UP001175137">
    <property type="component" value="Unassembled WGS sequence"/>
</dbReference>